<evidence type="ECO:0000313" key="3">
    <source>
        <dbReference type="Proteomes" id="UP000193922"/>
    </source>
</evidence>
<sequence>MADTQELFAELFGDASDGEGAGSPDEIDNEFAHHDALLQLMNDSTFLGSASTPHVDEPVPGFKIHRNALHPALCTAFFDWLSAEYFPHTSTDTSAKRINQGMHFGAMTDASTPFGFLSRMCCEHPLLLPKEVRERPVLFDQAIINLYDPGEGIGDHIDLLRFGDGIAGFSFGAPALLRLRPVKDDDIERAARYADHDNGVVPGEVSAWIKPGDIYAMAGEARFRWSHGFPALHHSGDPVLDGRRISVTLRKLA</sequence>
<evidence type="ECO:0000259" key="1">
    <source>
        <dbReference type="PROSITE" id="PS51471"/>
    </source>
</evidence>
<comment type="caution">
    <text evidence="2">The sequence shown here is derived from an EMBL/GenBank/DDBJ whole genome shotgun (WGS) entry which is preliminary data.</text>
</comment>
<dbReference type="PANTHER" id="PTHR21052:SF0">
    <property type="entry name" value="ALPHA-KETOGLUTARATE-DEPENDENT DIOXYGENASE ALKB HOMOLOG 7, MITOCHONDRIAL"/>
    <property type="match status" value="1"/>
</dbReference>
<dbReference type="InterPro" id="IPR027450">
    <property type="entry name" value="AlkB-like"/>
</dbReference>
<dbReference type="RefSeq" id="XP_040743031.1">
    <property type="nucleotide sequence ID" value="XM_040890415.1"/>
</dbReference>
<dbReference type="Proteomes" id="UP000193922">
    <property type="component" value="Unassembled WGS sequence"/>
</dbReference>
<dbReference type="Gene3D" id="2.60.120.590">
    <property type="entry name" value="Alpha-ketoglutarate-dependent dioxygenase AlkB-like"/>
    <property type="match status" value="1"/>
</dbReference>
<organism evidence="2 3">
    <name type="scientific">Linderina pennispora</name>
    <dbReference type="NCBI Taxonomy" id="61395"/>
    <lineage>
        <taxon>Eukaryota</taxon>
        <taxon>Fungi</taxon>
        <taxon>Fungi incertae sedis</taxon>
        <taxon>Zoopagomycota</taxon>
        <taxon>Kickxellomycotina</taxon>
        <taxon>Kickxellomycetes</taxon>
        <taxon>Kickxellales</taxon>
        <taxon>Kickxellaceae</taxon>
        <taxon>Linderina</taxon>
    </lineage>
</organism>
<accession>A0A1Y1W6Y6</accession>
<dbReference type="InterPro" id="IPR005123">
    <property type="entry name" value="Oxoglu/Fe-dep_dioxygenase_dom"/>
</dbReference>
<dbReference type="InterPro" id="IPR037151">
    <property type="entry name" value="AlkB-like_sf"/>
</dbReference>
<reference evidence="2 3" key="1">
    <citation type="submission" date="2016-07" db="EMBL/GenBank/DDBJ databases">
        <title>Pervasive Adenine N6-methylation of Active Genes in Fungi.</title>
        <authorList>
            <consortium name="DOE Joint Genome Institute"/>
            <person name="Mondo S.J."/>
            <person name="Dannebaum R.O."/>
            <person name="Kuo R.C."/>
            <person name="Labutti K."/>
            <person name="Haridas S."/>
            <person name="Kuo A."/>
            <person name="Salamov A."/>
            <person name="Ahrendt S.R."/>
            <person name="Lipzen A."/>
            <person name="Sullivan W."/>
            <person name="Andreopoulos W.B."/>
            <person name="Clum A."/>
            <person name="Lindquist E."/>
            <person name="Daum C."/>
            <person name="Ramamoorthy G.K."/>
            <person name="Gryganskyi A."/>
            <person name="Culley D."/>
            <person name="Magnuson J.K."/>
            <person name="James T.Y."/>
            <person name="O'Malley M.A."/>
            <person name="Stajich J.E."/>
            <person name="Spatafora J.W."/>
            <person name="Visel A."/>
            <person name="Grigoriev I.V."/>
        </authorList>
    </citation>
    <scope>NUCLEOTIDE SEQUENCE [LARGE SCALE GENOMIC DNA]</scope>
    <source>
        <strain evidence="2 3">ATCC 12442</strain>
    </source>
</reference>
<keyword evidence="3" id="KW-1185">Reference proteome</keyword>
<evidence type="ECO:0000313" key="2">
    <source>
        <dbReference type="EMBL" id="ORX69299.1"/>
    </source>
</evidence>
<dbReference type="OrthoDB" id="412814at2759"/>
<dbReference type="GO" id="GO:0006974">
    <property type="term" value="P:DNA damage response"/>
    <property type="evidence" value="ECO:0007669"/>
    <property type="project" value="InterPro"/>
</dbReference>
<dbReference type="EMBL" id="MCFD01000008">
    <property type="protein sequence ID" value="ORX69299.1"/>
    <property type="molecule type" value="Genomic_DNA"/>
</dbReference>
<feature type="domain" description="Fe2OG dioxygenase" evidence="1">
    <location>
        <begin position="138"/>
        <end position="253"/>
    </location>
</feature>
<dbReference type="GeneID" id="63807063"/>
<dbReference type="GO" id="GO:0005759">
    <property type="term" value="C:mitochondrial matrix"/>
    <property type="evidence" value="ECO:0007669"/>
    <property type="project" value="TreeGrafter"/>
</dbReference>
<protein>
    <recommendedName>
        <fullName evidence="1">Fe2OG dioxygenase domain-containing protein</fullName>
    </recommendedName>
</protein>
<dbReference type="SUPFAM" id="SSF51197">
    <property type="entry name" value="Clavaminate synthase-like"/>
    <property type="match status" value="1"/>
</dbReference>
<proteinExistence type="predicted"/>
<dbReference type="InterPro" id="IPR032870">
    <property type="entry name" value="ALKBH7-like"/>
</dbReference>
<dbReference type="PANTHER" id="PTHR21052">
    <property type="entry name" value="SPERMATOGENESIS ASSOCIATED 11-RELATED"/>
    <property type="match status" value="1"/>
</dbReference>
<dbReference type="AlphaFoldDB" id="A0A1Y1W6Y6"/>
<dbReference type="Pfam" id="PF13532">
    <property type="entry name" value="2OG-FeII_Oxy_2"/>
    <property type="match status" value="1"/>
</dbReference>
<gene>
    <name evidence="2" type="ORF">DL89DRAFT_293701</name>
</gene>
<dbReference type="PROSITE" id="PS51471">
    <property type="entry name" value="FE2OG_OXY"/>
    <property type="match status" value="1"/>
</dbReference>
<name>A0A1Y1W6Y6_9FUNG</name>
<dbReference type="GO" id="GO:0006631">
    <property type="term" value="P:fatty acid metabolic process"/>
    <property type="evidence" value="ECO:0007669"/>
    <property type="project" value="TreeGrafter"/>
</dbReference>